<reference evidence="9" key="1">
    <citation type="submission" date="2025-08" db="UniProtKB">
        <authorList>
            <consortium name="Ensembl"/>
        </authorList>
    </citation>
    <scope>IDENTIFICATION</scope>
</reference>
<name>A0A663M4Z5_ATHCN</name>
<dbReference type="Pfam" id="PF21032">
    <property type="entry name" value="PROPPIN"/>
    <property type="match status" value="1"/>
</dbReference>
<proteinExistence type="inferred from homology"/>
<evidence type="ECO:0000256" key="2">
    <source>
        <dbReference type="ARBA" id="ARBA00022574"/>
    </source>
</evidence>
<dbReference type="GO" id="GO:0034045">
    <property type="term" value="C:phagophore assembly site membrane"/>
    <property type="evidence" value="ECO:0007669"/>
    <property type="project" value="UniProtKB-SubCell"/>
</dbReference>
<evidence type="ECO:0000256" key="4">
    <source>
        <dbReference type="ARBA" id="ARBA00023006"/>
    </source>
</evidence>
<sequence>MGYWIRITDNQPHPWRFRYLCSPALHLLWLNKERFDGWRCAADGNLLATTTSTSAVQWYSGLAADLRPRACCLLYLEPSGASTWHERALSELAGFCLCSSLAIGTTTGYRLFSLSSVEQLDQVHESNEIPDVYIVERLFSSSLVVVVSHAKPQQMNVYHFKKGTEICNYSYSSKILSIRLNRQRLVVCLEESIYIHNIKDMKLLKTIMDTPPNTTGLCALSINHANSYLAYPGSATSGEIALYDGNTLKTACTIPAHDGPLAALTFNSTGSKLASASEKGTVIRVFSIPGGQKLYEFRRGMKRYVNISSLVFSMDSQFLCASSNTETVHIFKLEHLTDSRPEEPPTWSGYMGKMFQAATNYLPAQVSGMMNQDRAFATVRLNISGQRNICALSTIQKLPRLLVTTSDGHLCIYNLDPQDGGECVLIKKHSLLGSGKTEENKENDLRPPLPQSYAATVARQSTVPSTSTMPGYSEDGGALRGEVIPEHEFATGPVCLDDENEFPPVSIRDSARKSTPPLNGS</sequence>
<dbReference type="PANTHER" id="PTHR11227">
    <property type="entry name" value="WD-REPEAT PROTEIN INTERACTING WITH PHOSPHOINOSIDES WIPI -RELATED"/>
    <property type="match status" value="1"/>
</dbReference>
<dbReference type="InterPro" id="IPR036322">
    <property type="entry name" value="WD40_repeat_dom_sf"/>
</dbReference>
<dbReference type="AlphaFoldDB" id="A0A663M4Z5"/>
<dbReference type="InterPro" id="IPR015943">
    <property type="entry name" value="WD40/YVTN_repeat-like_dom_sf"/>
</dbReference>
<comment type="similarity">
    <text evidence="7">Belongs to the WD repeat PROPPIN family.</text>
</comment>
<feature type="compositionally biased region" description="Polar residues" evidence="8">
    <location>
        <begin position="459"/>
        <end position="470"/>
    </location>
</feature>
<keyword evidence="3" id="KW-0677">Repeat</keyword>
<evidence type="ECO:0000256" key="6">
    <source>
        <dbReference type="ARBA" id="ARBA00023136"/>
    </source>
</evidence>
<dbReference type="SMART" id="SM00320">
    <property type="entry name" value="WD40"/>
    <property type="match status" value="3"/>
</dbReference>
<evidence type="ECO:0000256" key="1">
    <source>
        <dbReference type="ARBA" id="ARBA00004623"/>
    </source>
</evidence>
<evidence type="ECO:0000313" key="10">
    <source>
        <dbReference type="Proteomes" id="UP000472269"/>
    </source>
</evidence>
<organism evidence="9 10">
    <name type="scientific">Athene cunicularia</name>
    <name type="common">Burrowing owl</name>
    <name type="synonym">Speotyto cunicularia</name>
    <dbReference type="NCBI Taxonomy" id="194338"/>
    <lineage>
        <taxon>Eukaryota</taxon>
        <taxon>Metazoa</taxon>
        <taxon>Chordata</taxon>
        <taxon>Craniata</taxon>
        <taxon>Vertebrata</taxon>
        <taxon>Euteleostomi</taxon>
        <taxon>Archelosauria</taxon>
        <taxon>Archosauria</taxon>
        <taxon>Dinosauria</taxon>
        <taxon>Saurischia</taxon>
        <taxon>Theropoda</taxon>
        <taxon>Coelurosauria</taxon>
        <taxon>Aves</taxon>
        <taxon>Neognathae</taxon>
        <taxon>Neoaves</taxon>
        <taxon>Telluraves</taxon>
        <taxon>Strigiformes</taxon>
        <taxon>Strigidae</taxon>
        <taxon>Athene</taxon>
    </lineage>
</organism>
<keyword evidence="6" id="KW-0472">Membrane</keyword>
<evidence type="ECO:0000256" key="7">
    <source>
        <dbReference type="ARBA" id="ARBA00025740"/>
    </source>
</evidence>
<evidence type="ECO:0000313" key="9">
    <source>
        <dbReference type="Ensembl" id="ENSACUP00000007215.1"/>
    </source>
</evidence>
<dbReference type="Gene3D" id="2.130.10.10">
    <property type="entry name" value="YVTN repeat-like/Quinoprotein amine dehydrogenase"/>
    <property type="match status" value="1"/>
</dbReference>
<comment type="subcellular location">
    <subcellularLocation>
        <location evidence="1">Preautophagosomal structure membrane</location>
        <topology evidence="1">Peripheral membrane protein</topology>
    </subcellularLocation>
</comment>
<dbReference type="SUPFAM" id="SSF50978">
    <property type="entry name" value="WD40 repeat-like"/>
    <property type="match status" value="1"/>
</dbReference>
<dbReference type="Proteomes" id="UP000472269">
    <property type="component" value="Unplaced"/>
</dbReference>
<dbReference type="FunFam" id="2.130.10.10:FF:000145">
    <property type="entry name" value="WD repeat domain phosphoinositide-interacting protein 2"/>
    <property type="match status" value="1"/>
</dbReference>
<keyword evidence="4" id="KW-0072">Autophagy</keyword>
<evidence type="ECO:0000256" key="3">
    <source>
        <dbReference type="ARBA" id="ARBA00022737"/>
    </source>
</evidence>
<evidence type="ECO:0000256" key="8">
    <source>
        <dbReference type="SAM" id="MobiDB-lite"/>
    </source>
</evidence>
<keyword evidence="2" id="KW-0853">WD repeat</keyword>
<dbReference type="GO" id="GO:0034497">
    <property type="term" value="P:protein localization to phagophore assembly site"/>
    <property type="evidence" value="ECO:0007669"/>
    <property type="project" value="UniProtKB-ARBA"/>
</dbReference>
<dbReference type="Ensembl" id="ENSACUT00000007708.1">
    <property type="protein sequence ID" value="ENSACUP00000007215.1"/>
    <property type="gene ID" value="ENSACUG00000004882.1"/>
</dbReference>
<keyword evidence="10" id="KW-1185">Reference proteome</keyword>
<dbReference type="OMA" id="ATWGGMF"/>
<evidence type="ECO:0000256" key="5">
    <source>
        <dbReference type="ARBA" id="ARBA00023121"/>
    </source>
</evidence>
<gene>
    <name evidence="9" type="primary">WIPI1</name>
</gene>
<dbReference type="GO" id="GO:0032266">
    <property type="term" value="F:phosphatidylinositol-3-phosphate binding"/>
    <property type="evidence" value="ECO:0007669"/>
    <property type="project" value="UniProtKB-ARBA"/>
</dbReference>
<accession>A0A663M4Z5</accession>
<dbReference type="InterPro" id="IPR048720">
    <property type="entry name" value="PROPPIN"/>
</dbReference>
<reference evidence="9" key="2">
    <citation type="submission" date="2025-09" db="UniProtKB">
        <authorList>
            <consortium name="Ensembl"/>
        </authorList>
    </citation>
    <scope>IDENTIFICATION</scope>
</reference>
<keyword evidence="5" id="KW-0446">Lipid-binding</keyword>
<dbReference type="GO" id="GO:0006950">
    <property type="term" value="P:response to stress"/>
    <property type="evidence" value="ECO:0007669"/>
    <property type="project" value="UniProtKB-ARBA"/>
</dbReference>
<dbReference type="InterPro" id="IPR001680">
    <property type="entry name" value="WD40_rpt"/>
</dbReference>
<protein>
    <submittedName>
        <fullName evidence="9">WD repeat domain, phosphoinositide interacting 1</fullName>
    </submittedName>
</protein>
<feature type="region of interest" description="Disordered" evidence="8">
    <location>
        <begin position="459"/>
        <end position="521"/>
    </location>
</feature>